<evidence type="ECO:0000313" key="1">
    <source>
        <dbReference type="EMBL" id="GFY67030.1"/>
    </source>
</evidence>
<sequence>MLTSFYNDVVFFVSEWRRLLQRGKVPHNSQTPKTRASTEDYDTELPTDQAMIIDYAHTIGIIVHLQDPPEPQVSPCYFLQLCIADIRKYIIMPTGETHTLNYIAPYMEVTLRCKNSSKDRHTLKNDLTQW</sequence>
<dbReference type="AlphaFoldDB" id="A0A8X6Y6K0"/>
<keyword evidence="2" id="KW-1185">Reference proteome</keyword>
<comment type="caution">
    <text evidence="1">The sequence shown here is derived from an EMBL/GenBank/DDBJ whole genome shotgun (WGS) entry which is preliminary data.</text>
</comment>
<gene>
    <name evidence="1" type="ORF">TNIN_134741</name>
</gene>
<protein>
    <submittedName>
        <fullName evidence="1">Uncharacterized protein</fullName>
    </submittedName>
</protein>
<dbReference type="Proteomes" id="UP000886998">
    <property type="component" value="Unassembled WGS sequence"/>
</dbReference>
<name>A0A8X6Y6K0_9ARAC</name>
<evidence type="ECO:0000313" key="2">
    <source>
        <dbReference type="Proteomes" id="UP000886998"/>
    </source>
</evidence>
<dbReference type="EMBL" id="BMAV01016334">
    <property type="protein sequence ID" value="GFY67030.1"/>
    <property type="molecule type" value="Genomic_DNA"/>
</dbReference>
<reference evidence="1" key="1">
    <citation type="submission" date="2020-08" db="EMBL/GenBank/DDBJ databases">
        <title>Multicomponent nature underlies the extraordinary mechanical properties of spider dragline silk.</title>
        <authorList>
            <person name="Kono N."/>
            <person name="Nakamura H."/>
            <person name="Mori M."/>
            <person name="Yoshida Y."/>
            <person name="Ohtoshi R."/>
            <person name="Malay A.D."/>
            <person name="Moran D.A.P."/>
            <person name="Tomita M."/>
            <person name="Numata K."/>
            <person name="Arakawa K."/>
        </authorList>
    </citation>
    <scope>NUCLEOTIDE SEQUENCE</scope>
</reference>
<proteinExistence type="predicted"/>
<accession>A0A8X6Y6K0</accession>
<organism evidence="1 2">
    <name type="scientific">Trichonephila inaurata madagascariensis</name>
    <dbReference type="NCBI Taxonomy" id="2747483"/>
    <lineage>
        <taxon>Eukaryota</taxon>
        <taxon>Metazoa</taxon>
        <taxon>Ecdysozoa</taxon>
        <taxon>Arthropoda</taxon>
        <taxon>Chelicerata</taxon>
        <taxon>Arachnida</taxon>
        <taxon>Araneae</taxon>
        <taxon>Araneomorphae</taxon>
        <taxon>Entelegynae</taxon>
        <taxon>Araneoidea</taxon>
        <taxon>Nephilidae</taxon>
        <taxon>Trichonephila</taxon>
        <taxon>Trichonephila inaurata</taxon>
    </lineage>
</organism>